<feature type="domain" description="Transcription factor LuxR-like autoinducer-binding" evidence="4">
    <location>
        <begin position="22"/>
        <end position="163"/>
    </location>
</feature>
<keyword evidence="3" id="KW-0804">Transcription</keyword>
<dbReference type="Proteomes" id="UP001216253">
    <property type="component" value="Unassembled WGS sequence"/>
</dbReference>
<evidence type="ECO:0000256" key="2">
    <source>
        <dbReference type="ARBA" id="ARBA00023125"/>
    </source>
</evidence>
<evidence type="ECO:0000256" key="1">
    <source>
        <dbReference type="ARBA" id="ARBA00023015"/>
    </source>
</evidence>
<dbReference type="Gene3D" id="3.30.450.80">
    <property type="entry name" value="Transcription factor LuxR-like, autoinducer-binding domain"/>
    <property type="match status" value="1"/>
</dbReference>
<comment type="caution">
    <text evidence="5">The sequence shown here is derived from an EMBL/GenBank/DDBJ whole genome shotgun (WGS) entry which is preliminary data.</text>
</comment>
<dbReference type="InterPro" id="IPR016032">
    <property type="entry name" value="Sig_transdc_resp-reg_C-effctor"/>
</dbReference>
<keyword evidence="1" id="KW-0805">Transcription regulation</keyword>
<evidence type="ECO:0000259" key="4">
    <source>
        <dbReference type="Pfam" id="PF03472"/>
    </source>
</evidence>
<gene>
    <name evidence="5" type="ORF">PYV00_11405</name>
</gene>
<keyword evidence="2" id="KW-0238">DNA-binding</keyword>
<evidence type="ECO:0000313" key="5">
    <source>
        <dbReference type="EMBL" id="MDE8652311.1"/>
    </source>
</evidence>
<organism evidence="5 6">
    <name type="scientific">Novosphingobium album</name>
    <name type="common">ex Liu et al. 2023</name>
    <dbReference type="NCBI Taxonomy" id="3031130"/>
    <lineage>
        <taxon>Bacteria</taxon>
        <taxon>Pseudomonadati</taxon>
        <taxon>Pseudomonadota</taxon>
        <taxon>Alphaproteobacteria</taxon>
        <taxon>Sphingomonadales</taxon>
        <taxon>Sphingomonadaceae</taxon>
        <taxon>Novosphingobium</taxon>
    </lineage>
</organism>
<dbReference type="Pfam" id="PF03472">
    <property type="entry name" value="Autoind_bind"/>
    <property type="match status" value="1"/>
</dbReference>
<dbReference type="SUPFAM" id="SSF75516">
    <property type="entry name" value="Pheromone-binding domain of LuxR-like quorum-sensing transcription factors"/>
    <property type="match status" value="1"/>
</dbReference>
<dbReference type="InterPro" id="IPR036388">
    <property type="entry name" value="WH-like_DNA-bd_sf"/>
</dbReference>
<name>A0ABT5WQI2_9SPHN</name>
<dbReference type="SUPFAM" id="SSF46894">
    <property type="entry name" value="C-terminal effector domain of the bipartite response regulators"/>
    <property type="match status" value="1"/>
</dbReference>
<accession>A0ABT5WQI2</accession>
<sequence length="253" mass="28180">MNKEFNLDLAVARLRGAKDLPQLEAAMIELTARLGFDQFALGHHVDLLSPPGDAIRLTNYHPDWIDQSLEKGYFTIDPVHAVSARLVSPFIWTELDRHMVLGDHHRHILDSAARYGLKVGITIPVHMPGEYQGTCSFAARDFERLHPYAFALAQAVATHAFESARRIIRALNDVEPLTIPHVSPRAREAMILVGRGKTDDEIGSVLGISRTTAHGHVETARRIYGNAQRSLMVLRAIFDGVITYADVFGRNAF</sequence>
<dbReference type="InterPro" id="IPR005143">
    <property type="entry name" value="TF_LuxR_autoind-bd_dom"/>
</dbReference>
<proteinExistence type="predicted"/>
<evidence type="ECO:0000256" key="3">
    <source>
        <dbReference type="ARBA" id="ARBA00023163"/>
    </source>
</evidence>
<dbReference type="RefSeq" id="WP_275228396.1">
    <property type="nucleotide sequence ID" value="NZ_JARESE010000035.1"/>
</dbReference>
<dbReference type="EMBL" id="JARESE010000035">
    <property type="protein sequence ID" value="MDE8652311.1"/>
    <property type="molecule type" value="Genomic_DNA"/>
</dbReference>
<reference evidence="5 6" key="1">
    <citation type="submission" date="2023-03" db="EMBL/GenBank/DDBJ databases">
        <title>NovoSphingobium album sp. nov. isolated from polycyclic aromatic hydrocarbons- and heavy-metal polluted soil.</title>
        <authorList>
            <person name="Liu Z."/>
            <person name="Wang K."/>
        </authorList>
    </citation>
    <scope>NUCLEOTIDE SEQUENCE [LARGE SCALE GENOMIC DNA]</scope>
    <source>
        <strain evidence="5 6">H3SJ31-1</strain>
    </source>
</reference>
<protein>
    <submittedName>
        <fullName evidence="5">Autoinducer binding domain-containing protein</fullName>
    </submittedName>
</protein>
<evidence type="ECO:0000313" key="6">
    <source>
        <dbReference type="Proteomes" id="UP001216253"/>
    </source>
</evidence>
<dbReference type="InterPro" id="IPR036693">
    <property type="entry name" value="TF_LuxR_autoind-bd_dom_sf"/>
</dbReference>
<dbReference type="Gene3D" id="1.10.10.10">
    <property type="entry name" value="Winged helix-like DNA-binding domain superfamily/Winged helix DNA-binding domain"/>
    <property type="match status" value="1"/>
</dbReference>
<keyword evidence="6" id="KW-1185">Reference proteome</keyword>